<dbReference type="GeneID" id="111481895"/>
<comment type="subcellular location">
    <subcellularLocation>
        <location evidence="2">Membrane</location>
        <topology evidence="2">Single-pass membrane protein</topology>
    </subcellularLocation>
</comment>
<feature type="binding site" description="axial binding residue" evidence="12">
    <location>
        <position position="452"/>
    </location>
    <ligand>
        <name>heme</name>
        <dbReference type="ChEBI" id="CHEBI:30413"/>
    </ligand>
    <ligandPart>
        <name>Fe</name>
        <dbReference type="ChEBI" id="CHEBI:18248"/>
    </ligandPart>
</feature>
<keyword evidence="9 12" id="KW-0408">Iron</keyword>
<evidence type="ECO:0000256" key="5">
    <source>
        <dbReference type="ARBA" id="ARBA00022692"/>
    </source>
</evidence>
<keyword evidence="5" id="KW-0812">Transmembrane</keyword>
<keyword evidence="6 12" id="KW-0479">Metal-binding</keyword>
<keyword evidence="4 12" id="KW-0349">Heme</keyword>
<dbReference type="CDD" id="cd20655">
    <property type="entry name" value="CYP93"/>
    <property type="match status" value="1"/>
</dbReference>
<evidence type="ECO:0000313" key="15">
    <source>
        <dbReference type="RefSeq" id="XP_022983261.1"/>
    </source>
</evidence>
<dbReference type="KEGG" id="cmax:111481895"/>
<dbReference type="Proteomes" id="UP000504608">
    <property type="component" value="Unplaced"/>
</dbReference>
<sequence>MAEIQSLILLSTLFFLSVYLLRSILSRTAAKSTALRLPPSPPSLPLIGHLHLLSPALYSSFRLLSDRYGPILYLRLGASRCLVVSSAPIAAEIFKTHDVLFASRPTLAFADKLYYGKLGFVLAPYGDYWRFMKKVCVTELLSPRQLERSQNVRREEIRRFLSRIAGHSRLKETVDIGAELMRLTNNTTCRMLMNTTCSEEKNEAERIRYLVKEAMEVITKICFGDVLGPLKNLGFLVYGKRALDVGRSCDELMEKILKEHELKGKMESNEHKDFMDILLDIQQEQHAAAINLTRTHIKAFIWDLFVAGTDTSSVAMQWAMAELISHPEVLKRVRKEIESVVGESGRLVEEEDIPKLPYLQAVVKETLRLYPSGPVTIRECRQSCKIGGYDVPQKTSVAVNLFAIMRDPQVWSEPNEFRPERFLASSSKQERIETNTGQSFDFIPFGGGRRACPGATLALSMINTTMAALVQCFDWKVVGEGGGEEEAKVDMQPGQGLTLGMAKPLLLVPTLLFDPFGASI</sequence>
<dbReference type="InterPro" id="IPR036396">
    <property type="entry name" value="Cyt_P450_sf"/>
</dbReference>
<reference evidence="15" key="1">
    <citation type="submission" date="2025-08" db="UniProtKB">
        <authorList>
            <consortium name="RefSeq"/>
        </authorList>
    </citation>
    <scope>IDENTIFICATION</scope>
    <source>
        <tissue evidence="15">Young leaves</tissue>
    </source>
</reference>
<evidence type="ECO:0000256" key="12">
    <source>
        <dbReference type="PIRSR" id="PIRSR602401-1"/>
    </source>
</evidence>
<accession>A0A6J1J1L7</accession>
<dbReference type="AlphaFoldDB" id="A0A6J1J1L7"/>
<dbReference type="PRINTS" id="PR00385">
    <property type="entry name" value="P450"/>
</dbReference>
<comment type="similarity">
    <text evidence="3 13">Belongs to the cytochrome P450 family.</text>
</comment>
<dbReference type="GO" id="GO:0016709">
    <property type="term" value="F:oxidoreductase activity, acting on paired donors, with incorporation or reduction of molecular oxygen, NAD(P)H as one donor, and incorporation of one atom of oxygen"/>
    <property type="evidence" value="ECO:0007669"/>
    <property type="project" value="TreeGrafter"/>
</dbReference>
<dbReference type="OrthoDB" id="1470350at2759"/>
<evidence type="ECO:0000256" key="11">
    <source>
        <dbReference type="ARBA" id="ARBA00023136"/>
    </source>
</evidence>
<keyword evidence="10 13" id="KW-0503">Monooxygenase</keyword>
<dbReference type="PANTHER" id="PTHR24298:SF59">
    <property type="entry name" value="CYTOCHROME P450, FAMILY 705, SUBFAMILY A, POLYPEPTIDE 25-RELATED"/>
    <property type="match status" value="1"/>
</dbReference>
<evidence type="ECO:0000256" key="2">
    <source>
        <dbReference type="ARBA" id="ARBA00004167"/>
    </source>
</evidence>
<proteinExistence type="inferred from homology"/>
<evidence type="ECO:0000256" key="1">
    <source>
        <dbReference type="ARBA" id="ARBA00001971"/>
    </source>
</evidence>
<dbReference type="RefSeq" id="XP_022983261.1">
    <property type="nucleotide sequence ID" value="XM_023127493.1"/>
</dbReference>
<dbReference type="Gene3D" id="1.10.630.10">
    <property type="entry name" value="Cytochrome P450"/>
    <property type="match status" value="1"/>
</dbReference>
<evidence type="ECO:0000256" key="3">
    <source>
        <dbReference type="ARBA" id="ARBA00010617"/>
    </source>
</evidence>
<evidence type="ECO:0000256" key="9">
    <source>
        <dbReference type="ARBA" id="ARBA00023004"/>
    </source>
</evidence>
<name>A0A6J1J1L7_CUCMA</name>
<evidence type="ECO:0000256" key="10">
    <source>
        <dbReference type="ARBA" id="ARBA00023033"/>
    </source>
</evidence>
<dbReference type="SUPFAM" id="SSF48264">
    <property type="entry name" value="Cytochrome P450"/>
    <property type="match status" value="1"/>
</dbReference>
<evidence type="ECO:0000256" key="7">
    <source>
        <dbReference type="ARBA" id="ARBA00022989"/>
    </source>
</evidence>
<evidence type="ECO:0000256" key="6">
    <source>
        <dbReference type="ARBA" id="ARBA00022723"/>
    </source>
</evidence>
<dbReference type="FunFam" id="1.10.630.10:FF:000019">
    <property type="entry name" value="Cytochrome P450 family protein"/>
    <property type="match status" value="1"/>
</dbReference>
<keyword evidence="8 13" id="KW-0560">Oxidoreductase</keyword>
<dbReference type="InterPro" id="IPR001128">
    <property type="entry name" value="Cyt_P450"/>
</dbReference>
<keyword evidence="7" id="KW-1133">Transmembrane helix</keyword>
<organism evidence="14 15">
    <name type="scientific">Cucurbita maxima</name>
    <name type="common">Pumpkin</name>
    <name type="synonym">Winter squash</name>
    <dbReference type="NCBI Taxonomy" id="3661"/>
    <lineage>
        <taxon>Eukaryota</taxon>
        <taxon>Viridiplantae</taxon>
        <taxon>Streptophyta</taxon>
        <taxon>Embryophyta</taxon>
        <taxon>Tracheophyta</taxon>
        <taxon>Spermatophyta</taxon>
        <taxon>Magnoliopsida</taxon>
        <taxon>eudicotyledons</taxon>
        <taxon>Gunneridae</taxon>
        <taxon>Pentapetalae</taxon>
        <taxon>rosids</taxon>
        <taxon>fabids</taxon>
        <taxon>Cucurbitales</taxon>
        <taxon>Cucurbitaceae</taxon>
        <taxon>Cucurbiteae</taxon>
        <taxon>Cucurbita</taxon>
    </lineage>
</organism>
<protein>
    <submittedName>
        <fullName evidence="15">Cytochrome P450 705A22-like</fullName>
    </submittedName>
</protein>
<dbReference type="PANTHER" id="PTHR24298">
    <property type="entry name" value="FLAVONOID 3'-MONOOXYGENASE-RELATED"/>
    <property type="match status" value="1"/>
</dbReference>
<dbReference type="PROSITE" id="PS00086">
    <property type="entry name" value="CYTOCHROME_P450"/>
    <property type="match status" value="1"/>
</dbReference>
<keyword evidence="14" id="KW-1185">Reference proteome</keyword>
<dbReference type="InterPro" id="IPR002401">
    <property type="entry name" value="Cyt_P450_E_grp-I"/>
</dbReference>
<dbReference type="GO" id="GO:0005506">
    <property type="term" value="F:iron ion binding"/>
    <property type="evidence" value="ECO:0007669"/>
    <property type="project" value="InterPro"/>
</dbReference>
<dbReference type="PRINTS" id="PR00463">
    <property type="entry name" value="EP450I"/>
</dbReference>
<gene>
    <name evidence="15" type="primary">LOC111481895</name>
</gene>
<evidence type="ECO:0000256" key="8">
    <source>
        <dbReference type="ARBA" id="ARBA00023002"/>
    </source>
</evidence>
<dbReference type="InterPro" id="IPR017972">
    <property type="entry name" value="Cyt_P450_CS"/>
</dbReference>
<dbReference type="InterPro" id="IPR051103">
    <property type="entry name" value="Plant_metabolite_P450s"/>
</dbReference>
<evidence type="ECO:0000256" key="13">
    <source>
        <dbReference type="RuleBase" id="RU000461"/>
    </source>
</evidence>
<dbReference type="GO" id="GO:0016020">
    <property type="term" value="C:membrane"/>
    <property type="evidence" value="ECO:0007669"/>
    <property type="project" value="UniProtKB-SubCell"/>
</dbReference>
<keyword evidence="11" id="KW-0472">Membrane</keyword>
<evidence type="ECO:0000256" key="4">
    <source>
        <dbReference type="ARBA" id="ARBA00022617"/>
    </source>
</evidence>
<comment type="cofactor">
    <cofactor evidence="1 12">
        <name>heme</name>
        <dbReference type="ChEBI" id="CHEBI:30413"/>
    </cofactor>
</comment>
<dbReference type="Pfam" id="PF00067">
    <property type="entry name" value="p450"/>
    <property type="match status" value="1"/>
</dbReference>
<evidence type="ECO:0000313" key="14">
    <source>
        <dbReference type="Proteomes" id="UP000504608"/>
    </source>
</evidence>
<dbReference type="GO" id="GO:0020037">
    <property type="term" value="F:heme binding"/>
    <property type="evidence" value="ECO:0007669"/>
    <property type="project" value="InterPro"/>
</dbReference>